<organism evidence="10 11">
    <name type="scientific">Pirellulimonas nuda</name>
    <dbReference type="NCBI Taxonomy" id="2528009"/>
    <lineage>
        <taxon>Bacteria</taxon>
        <taxon>Pseudomonadati</taxon>
        <taxon>Planctomycetota</taxon>
        <taxon>Planctomycetia</taxon>
        <taxon>Pirellulales</taxon>
        <taxon>Lacipirellulaceae</taxon>
        <taxon>Pirellulimonas</taxon>
    </lineage>
</organism>
<dbReference type="FunFam" id="1.10.510.10:FF:000021">
    <property type="entry name" value="Serine/threonine protein kinase"/>
    <property type="match status" value="1"/>
</dbReference>
<dbReference type="GO" id="GO:0005524">
    <property type="term" value="F:ATP binding"/>
    <property type="evidence" value="ECO:0007669"/>
    <property type="project" value="UniProtKB-KW"/>
</dbReference>
<dbReference type="PROSITE" id="PS50011">
    <property type="entry name" value="PROTEIN_KINASE_DOM"/>
    <property type="match status" value="1"/>
</dbReference>
<dbReference type="PANTHER" id="PTHR43289">
    <property type="entry name" value="MITOGEN-ACTIVATED PROTEIN KINASE KINASE KINASE 20-RELATED"/>
    <property type="match status" value="1"/>
</dbReference>
<feature type="region of interest" description="Disordered" evidence="7">
    <location>
        <begin position="307"/>
        <end position="359"/>
    </location>
</feature>
<dbReference type="CDD" id="cd14014">
    <property type="entry name" value="STKc_PknB_like"/>
    <property type="match status" value="1"/>
</dbReference>
<feature type="region of interest" description="Disordered" evidence="7">
    <location>
        <begin position="392"/>
        <end position="411"/>
    </location>
</feature>
<evidence type="ECO:0000256" key="2">
    <source>
        <dbReference type="ARBA" id="ARBA00022527"/>
    </source>
</evidence>
<dbReference type="InterPro" id="IPR000719">
    <property type="entry name" value="Prot_kinase_dom"/>
</dbReference>
<evidence type="ECO:0000256" key="3">
    <source>
        <dbReference type="ARBA" id="ARBA00022679"/>
    </source>
</evidence>
<keyword evidence="3 10" id="KW-0808">Transferase</keyword>
<evidence type="ECO:0000313" key="11">
    <source>
        <dbReference type="Proteomes" id="UP000317429"/>
    </source>
</evidence>
<keyword evidence="6" id="KW-0067">ATP-binding</keyword>
<keyword evidence="5 10" id="KW-0418">Kinase</keyword>
<dbReference type="InterPro" id="IPR008271">
    <property type="entry name" value="Ser/Thr_kinase_AS"/>
</dbReference>
<dbReference type="EMBL" id="CP036291">
    <property type="protein sequence ID" value="QDU87742.1"/>
    <property type="molecule type" value="Genomic_DNA"/>
</dbReference>
<proteinExistence type="predicted"/>
<evidence type="ECO:0000256" key="5">
    <source>
        <dbReference type="ARBA" id="ARBA00022777"/>
    </source>
</evidence>
<dbReference type="EC" id="2.7.11.1" evidence="1"/>
<evidence type="ECO:0000313" key="10">
    <source>
        <dbReference type="EMBL" id="QDU87742.1"/>
    </source>
</evidence>
<evidence type="ECO:0000256" key="8">
    <source>
        <dbReference type="SAM" id="Phobius"/>
    </source>
</evidence>
<keyword evidence="8" id="KW-0472">Membrane</keyword>
<keyword evidence="4" id="KW-0547">Nucleotide-binding</keyword>
<dbReference type="AlphaFoldDB" id="A0A518D8C8"/>
<protein>
    <recommendedName>
        <fullName evidence="1">non-specific serine/threonine protein kinase</fullName>
        <ecNumber evidence="1">2.7.11.1</ecNumber>
    </recommendedName>
</protein>
<feature type="compositionally biased region" description="Acidic residues" evidence="7">
    <location>
        <begin position="336"/>
        <end position="346"/>
    </location>
</feature>
<evidence type="ECO:0000259" key="9">
    <source>
        <dbReference type="PROSITE" id="PS50011"/>
    </source>
</evidence>
<keyword evidence="8" id="KW-0812">Transmembrane</keyword>
<keyword evidence="2" id="KW-0723">Serine/threonine-protein kinase</keyword>
<name>A0A518D8C8_9BACT</name>
<dbReference type="GO" id="GO:0004674">
    <property type="term" value="F:protein serine/threonine kinase activity"/>
    <property type="evidence" value="ECO:0007669"/>
    <property type="project" value="UniProtKB-KW"/>
</dbReference>
<dbReference type="KEGG" id="pnd:Pla175_11080"/>
<dbReference type="PROSITE" id="PS00108">
    <property type="entry name" value="PROTEIN_KINASE_ST"/>
    <property type="match status" value="1"/>
</dbReference>
<dbReference type="SUPFAM" id="SSF56112">
    <property type="entry name" value="Protein kinase-like (PK-like)"/>
    <property type="match status" value="1"/>
</dbReference>
<dbReference type="OrthoDB" id="9762169at2"/>
<dbReference type="PANTHER" id="PTHR43289:SF6">
    <property type="entry name" value="SERINE_THREONINE-PROTEIN KINASE NEKL-3"/>
    <property type="match status" value="1"/>
</dbReference>
<evidence type="ECO:0000256" key="1">
    <source>
        <dbReference type="ARBA" id="ARBA00012513"/>
    </source>
</evidence>
<dbReference type="Gene3D" id="3.30.200.20">
    <property type="entry name" value="Phosphorylase Kinase, domain 1"/>
    <property type="match status" value="1"/>
</dbReference>
<gene>
    <name evidence="10" type="primary">prkC_1</name>
    <name evidence="10" type="ORF">Pla175_11080</name>
</gene>
<feature type="domain" description="Protein kinase" evidence="9">
    <location>
        <begin position="14"/>
        <end position="286"/>
    </location>
</feature>
<reference evidence="10 11" key="1">
    <citation type="submission" date="2019-02" db="EMBL/GenBank/DDBJ databases">
        <title>Deep-cultivation of Planctomycetes and their phenomic and genomic characterization uncovers novel biology.</title>
        <authorList>
            <person name="Wiegand S."/>
            <person name="Jogler M."/>
            <person name="Boedeker C."/>
            <person name="Pinto D."/>
            <person name="Vollmers J."/>
            <person name="Rivas-Marin E."/>
            <person name="Kohn T."/>
            <person name="Peeters S.H."/>
            <person name="Heuer A."/>
            <person name="Rast P."/>
            <person name="Oberbeckmann S."/>
            <person name="Bunk B."/>
            <person name="Jeske O."/>
            <person name="Meyerdierks A."/>
            <person name="Storesund J.E."/>
            <person name="Kallscheuer N."/>
            <person name="Luecker S."/>
            <person name="Lage O.M."/>
            <person name="Pohl T."/>
            <person name="Merkel B.J."/>
            <person name="Hornburger P."/>
            <person name="Mueller R.-W."/>
            <person name="Bruemmer F."/>
            <person name="Labrenz M."/>
            <person name="Spormann A.M."/>
            <person name="Op den Camp H."/>
            <person name="Overmann J."/>
            <person name="Amann R."/>
            <person name="Jetten M.S.M."/>
            <person name="Mascher T."/>
            <person name="Medema M.H."/>
            <person name="Devos D.P."/>
            <person name="Kaster A.-K."/>
            <person name="Ovreas L."/>
            <person name="Rohde M."/>
            <person name="Galperin M.Y."/>
            <person name="Jogler C."/>
        </authorList>
    </citation>
    <scope>NUCLEOTIDE SEQUENCE [LARGE SCALE GENOMIC DNA]</scope>
    <source>
        <strain evidence="10 11">Pla175</strain>
    </source>
</reference>
<accession>A0A518D8C8</accession>
<evidence type="ECO:0000256" key="6">
    <source>
        <dbReference type="ARBA" id="ARBA00022840"/>
    </source>
</evidence>
<dbReference type="RefSeq" id="WP_145281910.1">
    <property type="nucleotide sequence ID" value="NZ_CP036291.1"/>
</dbReference>
<dbReference type="SMART" id="SM00220">
    <property type="entry name" value="S_TKc"/>
    <property type="match status" value="1"/>
</dbReference>
<dbReference type="Gene3D" id="1.10.510.10">
    <property type="entry name" value="Transferase(Phosphotransferase) domain 1"/>
    <property type="match status" value="1"/>
</dbReference>
<dbReference type="InterPro" id="IPR011009">
    <property type="entry name" value="Kinase-like_dom_sf"/>
</dbReference>
<dbReference type="Pfam" id="PF00069">
    <property type="entry name" value="Pkinase"/>
    <property type="match status" value="1"/>
</dbReference>
<keyword evidence="8" id="KW-1133">Transmembrane helix</keyword>
<dbReference type="Proteomes" id="UP000317429">
    <property type="component" value="Chromosome"/>
</dbReference>
<sequence>MATVYQVGDRVGPYRLTGVLGEGGAGQVFRAQWAPTDQQRADGPADHPPEAAVKLLLPSHADSEELFRRFVREIGLAQQIDHPNLMRHLDSGIADGTLYYAMEVVPHGTMRQVLRQRGVLSWRDAVEGAMHVADALSALHQAGVVHRDLKPENIFLSESGLLKLGDFGLAFTDQGSQITLGGQTVGSVRYMAPEQVRGQRDLDGRCDLYALGCVLFEMLTGRPPFVSTEPMRAFMQHVEEAPPRVRTLAPGAPRSLDALVDCLLSKDKHDRPPSAEALGRALAALLDSEAGEVPSLDAYLSGATPAIEPLPVGDAEEEDSLYGSSTPASGLLAADEAAELAPEEPADAPRPTDLAHRLSVGPPAAAPASNGKLLALLAAVAVVAIGITIASQGIGGPDDPPAPPAAGAVAP</sequence>
<feature type="transmembrane region" description="Helical" evidence="8">
    <location>
        <begin position="373"/>
        <end position="394"/>
    </location>
</feature>
<evidence type="ECO:0000256" key="7">
    <source>
        <dbReference type="SAM" id="MobiDB-lite"/>
    </source>
</evidence>
<keyword evidence="11" id="KW-1185">Reference proteome</keyword>
<evidence type="ECO:0000256" key="4">
    <source>
        <dbReference type="ARBA" id="ARBA00022741"/>
    </source>
</evidence>